<accession>A0AAD6J7L0</accession>
<keyword evidence="1" id="KW-0723">Serine/threonine-protein kinase</keyword>
<dbReference type="PANTHER" id="PTHR24345">
    <property type="entry name" value="SERINE/THREONINE-PROTEIN KINASE PLK"/>
    <property type="match status" value="1"/>
</dbReference>
<dbReference type="InterPro" id="IPR011009">
    <property type="entry name" value="Kinase-like_dom_sf"/>
</dbReference>
<keyword evidence="8" id="KW-1185">Reference proteome</keyword>
<evidence type="ECO:0000256" key="3">
    <source>
        <dbReference type="ARBA" id="ARBA00022741"/>
    </source>
</evidence>
<dbReference type="AlphaFoldDB" id="A0AAD6J7L0"/>
<gene>
    <name evidence="7" type="ORF">Dda_0140</name>
</gene>
<feature type="domain" description="Protein kinase" evidence="6">
    <location>
        <begin position="45"/>
        <end position="307"/>
    </location>
</feature>
<dbReference type="GO" id="GO:0005524">
    <property type="term" value="F:ATP binding"/>
    <property type="evidence" value="ECO:0007669"/>
    <property type="project" value="UniProtKB-KW"/>
</dbReference>
<evidence type="ECO:0000313" key="8">
    <source>
        <dbReference type="Proteomes" id="UP001221413"/>
    </source>
</evidence>
<evidence type="ECO:0000256" key="5">
    <source>
        <dbReference type="ARBA" id="ARBA00022840"/>
    </source>
</evidence>
<comment type="caution">
    <text evidence="7">The sequence shown here is derived from an EMBL/GenBank/DDBJ whole genome shotgun (WGS) entry which is preliminary data.</text>
</comment>
<dbReference type="FunFam" id="1.10.510.10:FF:000693">
    <property type="entry name" value="Serine/threonine protein kinase, putative"/>
    <property type="match status" value="1"/>
</dbReference>
<evidence type="ECO:0000313" key="7">
    <source>
        <dbReference type="EMBL" id="KAJ6264001.1"/>
    </source>
</evidence>
<dbReference type="PROSITE" id="PS50011">
    <property type="entry name" value="PROTEIN_KINASE_DOM"/>
    <property type="match status" value="1"/>
</dbReference>
<sequence length="555" mass="62678">MDSIREQLKVGTFLDKYVSPACTLRSSQPTVPQSLTRFLLFNSRYEVISPLNHGSFGMVSLARDVVENDLVAVKCLVKQATENGVEYDDDIQELHYHSLLGTHPHIVNVRNSFETSSHLFIVLEYCSMGDLYEAIRLDKGPLETEHVRDFMLQLISAVEYMHSKGVYHRDIKPENIFLTQEGDIKLGDFGLATTDKLSDDVCVGSDRYMAPEQYDPSNGPYEPAKADIWAIGICLLNVLFARNPFTIPTTEDPLFRDFTYDRETLFDIFPTMSEQTYDVLSYCLTLDPSKRSLEKLRRAIMNVTAWSTDDELYDDYCIEDRDAQVTASTREPLRTPSLTAPQPMIGGGFPWAQVLNATQQRQLSTIYDEPYVAVPSRRAEKPVKLPESYDSGLGMSIPSLNQKSSPFKAVSYFSNSRIEIIPPKPFKLSESNKTDTKAQGTLSPVTPTFVSNASVPNIPIAAHKKPISYSKADSGVSMSWSDIFDEDEEEEQQLAMQRLKENNSRTWSADKKTSNTKASLIKDKFIDEDVFGIDVEPEFDDDSEWVTGGWDDFHI</sequence>
<dbReference type="SMART" id="SM00220">
    <property type="entry name" value="S_TKc"/>
    <property type="match status" value="1"/>
</dbReference>
<reference evidence="7" key="1">
    <citation type="submission" date="2023-01" db="EMBL/GenBank/DDBJ databases">
        <title>The chitinases involved in constricting ring structure development in the nematode-trapping fungus Drechslerella dactyloides.</title>
        <authorList>
            <person name="Wang R."/>
            <person name="Zhang L."/>
            <person name="Tang P."/>
            <person name="Li S."/>
            <person name="Liang L."/>
        </authorList>
    </citation>
    <scope>NUCLEOTIDE SEQUENCE</scope>
    <source>
        <strain evidence="7">YMF1.00031</strain>
    </source>
</reference>
<dbReference type="SUPFAM" id="SSF56112">
    <property type="entry name" value="Protein kinase-like (PK-like)"/>
    <property type="match status" value="1"/>
</dbReference>
<dbReference type="PANTHER" id="PTHR24345:SF0">
    <property type="entry name" value="CELL CYCLE SERINE_THREONINE-PROTEIN KINASE CDC5_MSD2"/>
    <property type="match status" value="1"/>
</dbReference>
<evidence type="ECO:0000256" key="1">
    <source>
        <dbReference type="ARBA" id="ARBA00022527"/>
    </source>
</evidence>
<evidence type="ECO:0000256" key="2">
    <source>
        <dbReference type="ARBA" id="ARBA00022679"/>
    </source>
</evidence>
<evidence type="ECO:0000256" key="4">
    <source>
        <dbReference type="ARBA" id="ARBA00022777"/>
    </source>
</evidence>
<evidence type="ECO:0000259" key="6">
    <source>
        <dbReference type="PROSITE" id="PS50011"/>
    </source>
</evidence>
<dbReference type="InterPro" id="IPR008271">
    <property type="entry name" value="Ser/Thr_kinase_AS"/>
</dbReference>
<dbReference type="Pfam" id="PF00069">
    <property type="entry name" value="Pkinase"/>
    <property type="match status" value="1"/>
</dbReference>
<dbReference type="InterPro" id="IPR000719">
    <property type="entry name" value="Prot_kinase_dom"/>
</dbReference>
<keyword evidence="3" id="KW-0547">Nucleotide-binding</keyword>
<name>A0AAD6J7L0_DREDA</name>
<dbReference type="GO" id="GO:0004674">
    <property type="term" value="F:protein serine/threonine kinase activity"/>
    <property type="evidence" value="ECO:0007669"/>
    <property type="project" value="UniProtKB-KW"/>
</dbReference>
<dbReference type="PROSITE" id="PS00108">
    <property type="entry name" value="PROTEIN_KINASE_ST"/>
    <property type="match status" value="1"/>
</dbReference>
<dbReference type="GO" id="GO:0005634">
    <property type="term" value="C:nucleus"/>
    <property type="evidence" value="ECO:0007669"/>
    <property type="project" value="TreeGrafter"/>
</dbReference>
<protein>
    <submittedName>
        <fullName evidence="7">Serine/threonine-protein kinase</fullName>
    </submittedName>
</protein>
<keyword evidence="5" id="KW-0067">ATP-binding</keyword>
<dbReference type="Proteomes" id="UP001221413">
    <property type="component" value="Unassembled WGS sequence"/>
</dbReference>
<dbReference type="EMBL" id="JAQGDS010000001">
    <property type="protein sequence ID" value="KAJ6264001.1"/>
    <property type="molecule type" value="Genomic_DNA"/>
</dbReference>
<organism evidence="7 8">
    <name type="scientific">Drechslerella dactyloides</name>
    <name type="common">Nematode-trapping fungus</name>
    <name type="synonym">Arthrobotrys dactyloides</name>
    <dbReference type="NCBI Taxonomy" id="74499"/>
    <lineage>
        <taxon>Eukaryota</taxon>
        <taxon>Fungi</taxon>
        <taxon>Dikarya</taxon>
        <taxon>Ascomycota</taxon>
        <taxon>Pezizomycotina</taxon>
        <taxon>Orbiliomycetes</taxon>
        <taxon>Orbiliales</taxon>
        <taxon>Orbiliaceae</taxon>
        <taxon>Drechslerella</taxon>
    </lineage>
</organism>
<keyword evidence="4 7" id="KW-0418">Kinase</keyword>
<dbReference type="Gene3D" id="1.10.510.10">
    <property type="entry name" value="Transferase(Phosphotransferase) domain 1"/>
    <property type="match status" value="1"/>
</dbReference>
<proteinExistence type="predicted"/>
<keyword evidence="2" id="KW-0808">Transferase</keyword>